<dbReference type="InterPro" id="IPR004520">
    <property type="entry name" value="GTPase_MnmE"/>
</dbReference>
<dbReference type="Gene3D" id="3.30.1360.120">
    <property type="entry name" value="Probable tRNA modification gtpase trme, domain 1"/>
    <property type="match status" value="1"/>
</dbReference>
<evidence type="ECO:0000256" key="3">
    <source>
        <dbReference type="ARBA" id="ARBA00022694"/>
    </source>
</evidence>
<evidence type="ECO:0000256" key="11">
    <source>
        <dbReference type="RuleBase" id="RU003313"/>
    </source>
</evidence>
<evidence type="ECO:0000256" key="7">
    <source>
        <dbReference type="ARBA" id="ARBA00022842"/>
    </source>
</evidence>
<dbReference type="SUPFAM" id="SSF52540">
    <property type="entry name" value="P-loop containing nucleoside triphosphate hydrolases"/>
    <property type="match status" value="1"/>
</dbReference>
<evidence type="ECO:0000256" key="2">
    <source>
        <dbReference type="ARBA" id="ARBA00022490"/>
    </source>
</evidence>
<evidence type="ECO:0000256" key="1">
    <source>
        <dbReference type="ARBA" id="ARBA00011043"/>
    </source>
</evidence>
<dbReference type="AlphaFoldDB" id="A0A7T1AKV1"/>
<gene>
    <name evidence="10 13" type="primary">mnmE</name>
    <name evidence="10" type="synonym">trmE</name>
    <name evidence="13" type="ORF">RT761_01003</name>
</gene>
<dbReference type="EC" id="3.6.-.-" evidence="10"/>
<evidence type="ECO:0000256" key="4">
    <source>
        <dbReference type="ARBA" id="ARBA00022723"/>
    </source>
</evidence>
<dbReference type="EMBL" id="CP065383">
    <property type="protein sequence ID" value="QPM67791.1"/>
    <property type="molecule type" value="Genomic_DNA"/>
</dbReference>
<keyword evidence="5 10" id="KW-0547">Nucleotide-binding</keyword>
<feature type="binding site" evidence="10">
    <location>
        <position position="111"/>
    </location>
    <ligand>
        <name>(6S)-5-formyl-5,6,7,8-tetrahydrofolate</name>
        <dbReference type="ChEBI" id="CHEBI:57457"/>
    </ligand>
</feature>
<evidence type="ECO:0000313" key="13">
    <source>
        <dbReference type="EMBL" id="QPM67791.1"/>
    </source>
</evidence>
<evidence type="ECO:0000256" key="5">
    <source>
        <dbReference type="ARBA" id="ARBA00022741"/>
    </source>
</evidence>
<evidence type="ECO:0000256" key="9">
    <source>
        <dbReference type="ARBA" id="ARBA00023134"/>
    </source>
</evidence>
<comment type="subunit">
    <text evidence="10">Homodimer. Heterotetramer of two MnmE and two MnmG subunits.</text>
</comment>
<dbReference type="GO" id="GO:0002098">
    <property type="term" value="P:tRNA wobble uridine modification"/>
    <property type="evidence" value="ECO:0007669"/>
    <property type="project" value="TreeGrafter"/>
</dbReference>
<feature type="binding site" evidence="10">
    <location>
        <begin position="236"/>
        <end position="242"/>
    </location>
    <ligand>
        <name>GTP</name>
        <dbReference type="ChEBI" id="CHEBI:37565"/>
    </ligand>
</feature>
<dbReference type="InterPro" id="IPR025867">
    <property type="entry name" value="MnmE_helical"/>
</dbReference>
<dbReference type="GO" id="GO:0003924">
    <property type="term" value="F:GTPase activity"/>
    <property type="evidence" value="ECO:0007669"/>
    <property type="project" value="UniProtKB-UniRule"/>
</dbReference>
<feature type="binding site" evidence="10">
    <location>
        <position position="72"/>
    </location>
    <ligand>
        <name>(6S)-5-formyl-5,6,7,8-tetrahydrofolate</name>
        <dbReference type="ChEBI" id="CHEBI:57457"/>
    </ligand>
</feature>
<feature type="binding site" evidence="10">
    <location>
        <position position="221"/>
    </location>
    <ligand>
        <name>Mg(2+)</name>
        <dbReference type="ChEBI" id="CHEBI:18420"/>
    </ligand>
</feature>
<dbReference type="GO" id="GO:0005829">
    <property type="term" value="C:cytosol"/>
    <property type="evidence" value="ECO:0007669"/>
    <property type="project" value="TreeGrafter"/>
</dbReference>
<dbReference type="Gene3D" id="1.20.120.430">
    <property type="entry name" value="tRNA modification GTPase MnmE domain 2"/>
    <property type="match status" value="1"/>
</dbReference>
<comment type="caution">
    <text evidence="10">Lacks conserved residue(s) required for the propagation of feature annotation.</text>
</comment>
<dbReference type="GO" id="GO:0046872">
    <property type="term" value="F:metal ion binding"/>
    <property type="evidence" value="ECO:0007669"/>
    <property type="project" value="UniProtKB-KW"/>
</dbReference>
<dbReference type="CDD" id="cd04164">
    <property type="entry name" value="trmE"/>
    <property type="match status" value="1"/>
</dbReference>
<dbReference type="GO" id="GO:0030488">
    <property type="term" value="P:tRNA methylation"/>
    <property type="evidence" value="ECO:0007669"/>
    <property type="project" value="TreeGrafter"/>
</dbReference>
<dbReference type="PANTHER" id="PTHR42714">
    <property type="entry name" value="TRNA MODIFICATION GTPASE GTPBP3"/>
    <property type="match status" value="1"/>
</dbReference>
<feature type="binding site" evidence="10">
    <location>
        <begin position="261"/>
        <end position="264"/>
    </location>
    <ligand>
        <name>GTP</name>
        <dbReference type="ChEBI" id="CHEBI:37565"/>
    </ligand>
</feature>
<dbReference type="PROSITE" id="PS51709">
    <property type="entry name" value="G_TRME"/>
    <property type="match status" value="1"/>
</dbReference>
<comment type="cofactor">
    <cofactor evidence="10">
        <name>K(+)</name>
        <dbReference type="ChEBI" id="CHEBI:29103"/>
    </cofactor>
    <text evidence="10">Binds 1 potassium ion per subunit.</text>
</comment>
<organism evidence="13 14">
    <name type="scientific">Atribacter laminatus</name>
    <dbReference type="NCBI Taxonomy" id="2847778"/>
    <lineage>
        <taxon>Bacteria</taxon>
        <taxon>Pseudomonadati</taxon>
        <taxon>Atribacterota</taxon>
        <taxon>Atribacteria</taxon>
        <taxon>Atribacterales</taxon>
        <taxon>Atribacteraceae</taxon>
        <taxon>Atribacter</taxon>
    </lineage>
</organism>
<dbReference type="CDD" id="cd14858">
    <property type="entry name" value="TrmE_N"/>
    <property type="match status" value="1"/>
</dbReference>
<dbReference type="GO" id="GO:0005525">
    <property type="term" value="F:GTP binding"/>
    <property type="evidence" value="ECO:0007669"/>
    <property type="project" value="UniProtKB-UniRule"/>
</dbReference>
<keyword evidence="2 10" id="KW-0963">Cytoplasm</keyword>
<dbReference type="NCBIfam" id="TIGR00450">
    <property type="entry name" value="mnmE_trmE_thdF"/>
    <property type="match status" value="1"/>
</dbReference>
<dbReference type="InterPro" id="IPR018948">
    <property type="entry name" value="GTP-bd_TrmE_N"/>
</dbReference>
<comment type="subcellular location">
    <subcellularLocation>
        <location evidence="10">Cytoplasm</location>
    </subcellularLocation>
</comment>
<name>A0A7T1AKV1_ATRLM</name>
<dbReference type="FunFam" id="3.40.50.300:FF:001376">
    <property type="entry name" value="tRNA modification GTPase MnmE"/>
    <property type="match status" value="1"/>
</dbReference>
<dbReference type="HAMAP" id="MF_00379">
    <property type="entry name" value="GTPase_MnmE"/>
    <property type="match status" value="1"/>
</dbReference>
<feature type="binding site" evidence="10">
    <location>
        <position position="242"/>
    </location>
    <ligand>
        <name>Mg(2+)</name>
        <dbReference type="ChEBI" id="CHEBI:18420"/>
    </ligand>
</feature>
<evidence type="ECO:0000256" key="6">
    <source>
        <dbReference type="ARBA" id="ARBA00022801"/>
    </source>
</evidence>
<dbReference type="InterPro" id="IPR031168">
    <property type="entry name" value="G_TrmE"/>
</dbReference>
<protein>
    <recommendedName>
        <fullName evidence="10">tRNA modification GTPase MnmE</fullName>
        <ecNumber evidence="10">3.6.-.-</ecNumber>
    </recommendedName>
</protein>
<comment type="function">
    <text evidence="10">Exhibits a very high intrinsic GTPase hydrolysis rate. Involved in the addition of a carboxymethylaminomethyl (cmnm) group at the wobble position (U34) of certain tRNAs, forming tRNA-cmnm(5)s(2)U34.</text>
</comment>
<feature type="binding site" evidence="10">
    <location>
        <position position="241"/>
    </location>
    <ligand>
        <name>K(+)</name>
        <dbReference type="ChEBI" id="CHEBI:29103"/>
    </ligand>
</feature>
<dbReference type="Pfam" id="PF10396">
    <property type="entry name" value="TrmE_N"/>
    <property type="match status" value="1"/>
</dbReference>
<keyword evidence="7 10" id="KW-0460">Magnesium</keyword>
<dbReference type="PRINTS" id="PR00449">
    <property type="entry name" value="RASTRNSFRMNG"/>
</dbReference>
<dbReference type="Pfam" id="PF12631">
    <property type="entry name" value="MnmE_helical"/>
    <property type="match status" value="1"/>
</dbReference>
<keyword evidence="4 10" id="KW-0479">Metal-binding</keyword>
<sequence>MGAVGIVKLSGNDSIEIASKVCRLRSGKEIKKLPSFKLALCDVIDNNNKALDEGLVVLMREPFSYTRENVVEIQVHSSPLIIQKIIQICINKGARLAEPGEFTKRAFLNGRISLNQAESVAEIVKVQSEKALYSLYKNLRGMFGEKISEWQKGLAFIQAKIQVECDFSDRIGTTDLQATFAKEINTIRQNIRKQYDRSKKFQNLQNGLLVVICGKPNVGKSSLLNAIIGKERSIVTPIPGTTRDAIEELFLIEGFPFRFVDTAGIRESQSYIEKIGIDKTKKYLEEAHLVIVIFDQSQEINKEDYTLVDLVRKKPHIIVLNKSDLPSKIEIKDVNELYPQEKIIKISALSGKGIDRLLDQIVEKVQLIKDNYDEDYLAFNFRQQNELFKASTFLEQAQKSLEEGFPIDVVSIDIDEALRCLKRINGEDIDEKVVDSIFNNFCVGK</sequence>
<feature type="binding site" evidence="10">
    <location>
        <position position="238"/>
    </location>
    <ligand>
        <name>K(+)</name>
        <dbReference type="ChEBI" id="CHEBI:29103"/>
    </ligand>
</feature>
<feature type="binding site" evidence="10">
    <location>
        <position position="8"/>
    </location>
    <ligand>
        <name>(6S)-5-formyl-5,6,7,8-tetrahydrofolate</name>
        <dbReference type="ChEBI" id="CHEBI:57457"/>
    </ligand>
</feature>
<accession>A0A7T1AKV1</accession>
<evidence type="ECO:0000313" key="14">
    <source>
        <dbReference type="Proteomes" id="UP000594463"/>
    </source>
</evidence>
<dbReference type="PANTHER" id="PTHR42714:SF2">
    <property type="entry name" value="TRNA MODIFICATION GTPASE GTPBP3, MITOCHONDRIAL"/>
    <property type="match status" value="1"/>
</dbReference>
<proteinExistence type="inferred from homology"/>
<reference evidence="13 14" key="1">
    <citation type="journal article" date="2021" name="Nat. Commun.">
        <title>Isolation of a member of the candidate phylum Atribacteria reveals a unique cell membrane structure.</title>
        <authorList>
            <person name="Taiki K."/>
            <person name="Nobu M.K."/>
            <person name="Kusada H."/>
            <person name="Meng X.-Y."/>
            <person name="Hosoki N."/>
            <person name="Uematsu K."/>
            <person name="Yoshioka H."/>
            <person name="Kamagata Y."/>
            <person name="Tamaki H."/>
        </authorList>
    </citation>
    <scope>NUCLEOTIDE SEQUENCE [LARGE SCALE GENOMIC DNA]</scope>
    <source>
        <strain evidence="13 14">RT761</strain>
    </source>
</reference>
<dbReference type="InterPro" id="IPR027417">
    <property type="entry name" value="P-loop_NTPase"/>
</dbReference>
<keyword evidence="14" id="KW-1185">Reference proteome</keyword>
<keyword evidence="8 10" id="KW-0630">Potassium</keyword>
<evidence type="ECO:0000259" key="12">
    <source>
        <dbReference type="PROSITE" id="PS51709"/>
    </source>
</evidence>
<evidence type="ECO:0000256" key="10">
    <source>
        <dbReference type="HAMAP-Rule" id="MF_00379"/>
    </source>
</evidence>
<feature type="binding site" evidence="10">
    <location>
        <position position="445"/>
    </location>
    <ligand>
        <name>(6S)-5-formyl-5,6,7,8-tetrahydrofolate</name>
        <dbReference type="ChEBI" id="CHEBI:57457"/>
    </ligand>
</feature>
<dbReference type="Pfam" id="PF01926">
    <property type="entry name" value="MMR_HSR1"/>
    <property type="match status" value="1"/>
</dbReference>
<keyword evidence="3 10" id="KW-0819">tRNA processing</keyword>
<keyword evidence="9 10" id="KW-0342">GTP-binding</keyword>
<comment type="similarity">
    <text evidence="1 10 11">Belongs to the TRAFAC class TrmE-Era-EngA-EngB-Septin-like GTPase superfamily. TrmE GTPase family.</text>
</comment>
<feature type="domain" description="TrmE-type G" evidence="12">
    <location>
        <begin position="207"/>
        <end position="366"/>
    </location>
</feature>
<dbReference type="InterPro" id="IPR005225">
    <property type="entry name" value="Small_GTP-bd"/>
</dbReference>
<dbReference type="KEGG" id="alam:RT761_01003"/>
<dbReference type="InterPro" id="IPR027368">
    <property type="entry name" value="MnmE_dom2"/>
</dbReference>
<dbReference type="Proteomes" id="UP000594463">
    <property type="component" value="Chromosome"/>
</dbReference>
<dbReference type="NCBIfam" id="TIGR00231">
    <property type="entry name" value="small_GTP"/>
    <property type="match status" value="1"/>
</dbReference>
<evidence type="ECO:0000256" key="8">
    <source>
        <dbReference type="ARBA" id="ARBA00022958"/>
    </source>
</evidence>
<feature type="binding site" evidence="10">
    <location>
        <position position="217"/>
    </location>
    <ligand>
        <name>K(+)</name>
        <dbReference type="ChEBI" id="CHEBI:29103"/>
    </ligand>
</feature>
<feature type="binding site" evidence="10">
    <location>
        <position position="236"/>
    </location>
    <ligand>
        <name>K(+)</name>
        <dbReference type="ChEBI" id="CHEBI:29103"/>
    </ligand>
</feature>
<feature type="binding site" evidence="10">
    <location>
        <begin position="217"/>
        <end position="222"/>
    </location>
    <ligand>
        <name>GTP</name>
        <dbReference type="ChEBI" id="CHEBI:37565"/>
    </ligand>
</feature>
<dbReference type="InterPro" id="IPR027266">
    <property type="entry name" value="TrmE/GcvT-like"/>
</dbReference>
<keyword evidence="6 10" id="KW-0378">Hydrolase</keyword>
<dbReference type="Gene3D" id="3.40.50.300">
    <property type="entry name" value="P-loop containing nucleotide triphosphate hydrolases"/>
    <property type="match status" value="1"/>
</dbReference>
<dbReference type="InterPro" id="IPR006073">
    <property type="entry name" value="GTP-bd"/>
</dbReference>